<sequence length="123" mass="12765">MRALILTLILWCFTAQSLALALAPACDPGADGHGDHAAMMATDGAHDMHADDHHDMPCCDEAGDMSSAELCQLTCAVGGCGAAVPLSQEWQHTELASAALFQSISPSPLAASQRNLLRPPISA</sequence>
<keyword evidence="3" id="KW-1185">Reference proteome</keyword>
<evidence type="ECO:0000256" key="1">
    <source>
        <dbReference type="SAM" id="SignalP"/>
    </source>
</evidence>
<evidence type="ECO:0000313" key="2">
    <source>
        <dbReference type="EMBL" id="MBN8429617.1"/>
    </source>
</evidence>
<protein>
    <submittedName>
        <fullName evidence="2">Uncharacterized protein</fullName>
    </submittedName>
</protein>
<evidence type="ECO:0000313" key="3">
    <source>
        <dbReference type="Proteomes" id="UP000664293"/>
    </source>
</evidence>
<dbReference type="Proteomes" id="UP000664293">
    <property type="component" value="Unassembled WGS sequence"/>
</dbReference>
<keyword evidence="1" id="KW-0732">Signal</keyword>
<accession>A0ABS3E2Z0</accession>
<organism evidence="2 3">
    <name type="scientific">Microbulbifer salipaludis</name>
    <dbReference type="NCBI Taxonomy" id="187980"/>
    <lineage>
        <taxon>Bacteria</taxon>
        <taxon>Pseudomonadati</taxon>
        <taxon>Pseudomonadota</taxon>
        <taxon>Gammaproteobacteria</taxon>
        <taxon>Cellvibrionales</taxon>
        <taxon>Microbulbiferaceae</taxon>
        <taxon>Microbulbifer</taxon>
    </lineage>
</organism>
<name>A0ABS3E2Z0_9GAMM</name>
<comment type="caution">
    <text evidence="2">The sequence shown here is derived from an EMBL/GenBank/DDBJ whole genome shotgun (WGS) entry which is preliminary data.</text>
</comment>
<gene>
    <name evidence="2" type="ORF">JF535_02010</name>
</gene>
<dbReference type="EMBL" id="JAEKJR010000001">
    <property type="protein sequence ID" value="MBN8429617.1"/>
    <property type="molecule type" value="Genomic_DNA"/>
</dbReference>
<feature type="signal peptide" evidence="1">
    <location>
        <begin position="1"/>
        <end position="21"/>
    </location>
</feature>
<feature type="chain" id="PRO_5046188514" evidence="1">
    <location>
        <begin position="22"/>
        <end position="123"/>
    </location>
</feature>
<dbReference type="RefSeq" id="WP_206998425.1">
    <property type="nucleotide sequence ID" value="NZ_JAEKJR010000001.1"/>
</dbReference>
<proteinExistence type="predicted"/>
<reference evidence="2 3" key="1">
    <citation type="submission" date="2020-12" db="EMBL/GenBank/DDBJ databases">
        <title>Oil enriched cultivation method for isolating marine PHA-producing bacteria.</title>
        <authorList>
            <person name="Zheng W."/>
            <person name="Yu S."/>
            <person name="Huang Y."/>
        </authorList>
    </citation>
    <scope>NUCLEOTIDE SEQUENCE [LARGE SCALE GENOMIC DNA]</scope>
    <source>
        <strain evidence="2 3">SN0-2</strain>
    </source>
</reference>